<feature type="domain" description="LiaF transmembrane" evidence="2">
    <location>
        <begin position="12"/>
        <end position="108"/>
    </location>
</feature>
<dbReference type="Pfam" id="PF22570">
    <property type="entry name" value="LiaF-TM"/>
    <property type="match status" value="1"/>
</dbReference>
<name>A0A482T442_HALHI</name>
<evidence type="ECO:0000313" key="6">
    <source>
        <dbReference type="Proteomes" id="UP000326244"/>
    </source>
</evidence>
<evidence type="ECO:0000313" key="3">
    <source>
        <dbReference type="EMBL" id="KAA9410558.1"/>
    </source>
</evidence>
<dbReference type="InterPro" id="IPR054331">
    <property type="entry name" value="LiaF_TM"/>
</dbReference>
<reference evidence="4 5" key="2">
    <citation type="submission" date="2018-12" db="EMBL/GenBank/DDBJ databases">
        <title>Draft genome sequence of Haloarcula hispinica strain 18.1, an halophilic archaeon isolated from Chott El Jerid of Southern Tunisia.</title>
        <authorList>
            <person name="Najjari A."/>
            <person name="Ben Dhia O."/>
            <person name="Ferjani R."/>
            <person name="Mahjoubi M."/>
            <person name="Sghaier H."/>
            <person name="Elshahed M."/>
            <person name="Ouzari H.I."/>
            <person name="Cherid A."/>
            <person name="Youssef N."/>
        </authorList>
    </citation>
    <scope>NUCLEOTIDE SEQUENCE [LARGE SCALE GENOMIC DNA]</scope>
    <source>
        <strain evidence="4 5">18.1</strain>
    </source>
</reference>
<comment type="caution">
    <text evidence="4">The sequence shown here is derived from an EMBL/GenBank/DDBJ whole genome shotgun (WGS) entry which is preliminary data.</text>
</comment>
<feature type="transmembrane region" description="Helical" evidence="1">
    <location>
        <begin position="89"/>
        <end position="106"/>
    </location>
</feature>
<accession>A0A482T442</accession>
<dbReference type="AlphaFoldDB" id="A0A482T442"/>
<reference evidence="3 6" key="1">
    <citation type="submission" date="2018-11" db="EMBL/GenBank/DDBJ databases">
        <title>Genomic analysis of Haloarcula hispanica CBA1121.</title>
        <authorList>
            <person name="Kim Y.B."/>
            <person name="Roh S.W."/>
        </authorList>
    </citation>
    <scope>NUCLEOTIDE SEQUENCE [LARGE SCALE GENOMIC DNA]</scope>
    <source>
        <strain evidence="3 6">CBA1121</strain>
    </source>
</reference>
<keyword evidence="1" id="KW-0812">Transmembrane</keyword>
<evidence type="ECO:0000259" key="2">
    <source>
        <dbReference type="Pfam" id="PF22570"/>
    </source>
</evidence>
<dbReference type="EMBL" id="RQWK01000001">
    <property type="protein sequence ID" value="KAA9410558.1"/>
    <property type="molecule type" value="Genomic_DNA"/>
</dbReference>
<protein>
    <recommendedName>
        <fullName evidence="2">LiaF transmembrane domain-containing protein</fullName>
    </recommendedName>
</protein>
<dbReference type="GeneID" id="99239292"/>
<organism evidence="4 5">
    <name type="scientific">Haloarcula hispanica</name>
    <dbReference type="NCBI Taxonomy" id="51589"/>
    <lineage>
        <taxon>Archaea</taxon>
        <taxon>Methanobacteriati</taxon>
        <taxon>Methanobacteriota</taxon>
        <taxon>Stenosarchaea group</taxon>
        <taxon>Halobacteria</taxon>
        <taxon>Halobacteriales</taxon>
        <taxon>Haloarculaceae</taxon>
        <taxon>Haloarcula</taxon>
    </lineage>
</organism>
<sequence length="225" mass="24246">MSRSRLAAQTLLGGIVVLIGLALLGRSTGLFDASALFVYVPSLFVLVGIYALVSGGLRNLVGPLLVILVAGAWQLVTLGVLAARDVVQFWPLLIILFGLSLLLGQYRAKARSERSDHVLLFAFFGGAERRITADAFRSADLTALFGGIELDLRDVRSSDAPAHVSTTTIFGGTEIRVPREWNVRLDVLPLFGAAEDSRPRSDEEHKDVDLVITGFVAFGGLELLD</sequence>
<evidence type="ECO:0000313" key="4">
    <source>
        <dbReference type="EMBL" id="RYJ10116.1"/>
    </source>
</evidence>
<keyword evidence="1" id="KW-1133">Transmembrane helix</keyword>
<dbReference type="EMBL" id="RZIG01000002">
    <property type="protein sequence ID" value="RYJ10116.1"/>
    <property type="molecule type" value="Genomic_DNA"/>
</dbReference>
<proteinExistence type="predicted"/>
<evidence type="ECO:0000256" key="1">
    <source>
        <dbReference type="SAM" id="Phobius"/>
    </source>
</evidence>
<feature type="transmembrane region" description="Helical" evidence="1">
    <location>
        <begin position="60"/>
        <end position="83"/>
    </location>
</feature>
<dbReference type="Proteomes" id="UP000326244">
    <property type="component" value="Unassembled WGS sequence"/>
</dbReference>
<dbReference type="RefSeq" id="WP_050036921.1">
    <property type="nucleotide sequence ID" value="NZ_JAFKAA010000002.1"/>
</dbReference>
<keyword evidence="1" id="KW-0472">Membrane</keyword>
<evidence type="ECO:0000313" key="5">
    <source>
        <dbReference type="Proteomes" id="UP000293535"/>
    </source>
</evidence>
<dbReference type="Proteomes" id="UP000293535">
    <property type="component" value="Unassembled WGS sequence"/>
</dbReference>
<gene>
    <name evidence="3" type="ORF">EGO51_12345</name>
    <name evidence="4" type="ORF">ELS20_08965</name>
</gene>
<dbReference type="PANTHER" id="PTHR40763">
    <property type="entry name" value="MEMBRANE PROTEIN-RELATED"/>
    <property type="match status" value="1"/>
</dbReference>
<feature type="transmembrane region" description="Helical" evidence="1">
    <location>
        <begin position="34"/>
        <end position="53"/>
    </location>
</feature>
<dbReference type="PANTHER" id="PTHR40763:SF5">
    <property type="entry name" value="MEMBRANE PROTEIN"/>
    <property type="match status" value="1"/>
</dbReference>